<gene>
    <name evidence="2" type="ORF">C3747_44g37</name>
</gene>
<dbReference type="VEuPathDB" id="TriTrypDB:TcBrA4_0089600"/>
<dbReference type="VEuPathDB" id="TriTrypDB:TcCLB.506775.150"/>
<feature type="region of interest" description="Disordered" evidence="1">
    <location>
        <begin position="347"/>
        <end position="384"/>
    </location>
</feature>
<feature type="region of interest" description="Disordered" evidence="1">
    <location>
        <begin position="20"/>
        <end position="40"/>
    </location>
</feature>
<dbReference type="OMA" id="RRHECAK"/>
<protein>
    <submittedName>
        <fullName evidence="2">Uncharacterized protein</fullName>
    </submittedName>
</protein>
<dbReference type="VEuPathDB" id="TriTrypDB:Tc_MARK_548"/>
<reference evidence="2 3" key="1">
    <citation type="journal article" date="2018" name="Microb. Genom.">
        <title>Expanding an expanded genome: long-read sequencing of Trypanosoma cruzi.</title>
        <authorList>
            <person name="Berna L."/>
            <person name="Rodriguez M."/>
            <person name="Chiribao M.L."/>
            <person name="Parodi-Talice A."/>
            <person name="Pita S."/>
            <person name="Rijo G."/>
            <person name="Alvarez-Valin F."/>
            <person name="Robello C."/>
        </authorList>
    </citation>
    <scope>NUCLEOTIDE SEQUENCE [LARGE SCALE GENOMIC DNA]</scope>
    <source>
        <strain evidence="2 3">TCC</strain>
    </source>
</reference>
<accession>A0A2V2X3E0</accession>
<name>A0A2V2X3E0_TRYCR</name>
<dbReference type="VEuPathDB" id="TriTrypDB:ECC02_002877"/>
<comment type="caution">
    <text evidence="2">The sequence shown here is derived from an EMBL/GenBank/DDBJ whole genome shotgun (WGS) entry which is preliminary data.</text>
</comment>
<feature type="compositionally biased region" description="Low complexity" evidence="1">
    <location>
        <begin position="347"/>
        <end position="358"/>
    </location>
</feature>
<dbReference type="VEuPathDB" id="TriTrypDB:C4B63_70g89"/>
<dbReference type="SMR" id="A0A2V2X3E0"/>
<feature type="compositionally biased region" description="Polar residues" evidence="1">
    <location>
        <begin position="371"/>
        <end position="384"/>
    </location>
</feature>
<evidence type="ECO:0000313" key="2">
    <source>
        <dbReference type="EMBL" id="PWV13244.1"/>
    </source>
</evidence>
<dbReference type="Proteomes" id="UP000246078">
    <property type="component" value="Unassembled WGS sequence"/>
</dbReference>
<dbReference type="VEuPathDB" id="TriTrypDB:C3747_44g37"/>
<dbReference type="VEuPathDB" id="TriTrypDB:TcCL_ESM01283"/>
<dbReference type="OrthoDB" id="244559at2759"/>
<feature type="region of interest" description="Disordered" evidence="1">
    <location>
        <begin position="236"/>
        <end position="276"/>
    </location>
</feature>
<dbReference type="VEuPathDB" id="TriTrypDB:TCSYLVIO_001701"/>
<dbReference type="EMBL" id="PRFC01000044">
    <property type="protein sequence ID" value="PWV13244.1"/>
    <property type="molecule type" value="Genomic_DNA"/>
</dbReference>
<sequence>MTLSSDANFHASPSITRHAAMNAGNVPLGNKTTESGGLGGVEGSCSSCDTREFSLDMMNRYEHMIALLTAQALSQQEEINQLKTALNEVASLPDVNVDEKRSSERPSTHRNVLKRRECKKAAVESTSLNDLKRSKERQKLPKRWRHRVEDHTILLLEKYMRYMDECLARGLVERLRRVTREHVIRSLDKEVFRVLQEPLRLPQDGQMPLRQASDHDHQNHQRRMCFSPARCEEKESGAKMDHVIPPPRTPSHEKSTSHEVPVTARKDARRPSSFENPPVRLCEVGCGSKAETEQYLSTISTEPSVSGSSSWFRLHLDQSLLGQLQHKVMLLEDRLAAAAFSASCRSESSSLSSLSPPSVEKTLGRDGRSGWGSSLWSPTNSSGATNVSDEIKVLLDIFEGRQPVNVVEKLFL</sequence>
<dbReference type="VEuPathDB" id="TriTrypDB:TCDM_00605"/>
<feature type="compositionally biased region" description="Basic and acidic residues" evidence="1">
    <location>
        <begin position="97"/>
        <end position="107"/>
    </location>
</feature>
<organism evidence="2 3">
    <name type="scientific">Trypanosoma cruzi</name>
    <dbReference type="NCBI Taxonomy" id="5693"/>
    <lineage>
        <taxon>Eukaryota</taxon>
        <taxon>Discoba</taxon>
        <taxon>Euglenozoa</taxon>
        <taxon>Kinetoplastea</taxon>
        <taxon>Metakinetoplastina</taxon>
        <taxon>Trypanosomatida</taxon>
        <taxon>Trypanosomatidae</taxon>
        <taxon>Trypanosoma</taxon>
        <taxon>Schizotrypanum</taxon>
    </lineage>
</organism>
<dbReference type="VEuPathDB" id="TriTrypDB:TcG_03421"/>
<dbReference type="VEuPathDB" id="TriTrypDB:TcCLB.511167.30"/>
<dbReference type="VEuPathDB" id="TriTrypDB:BCY84_12956"/>
<dbReference type="AlphaFoldDB" id="A0A2V2X3E0"/>
<feature type="region of interest" description="Disordered" evidence="1">
    <location>
        <begin position="96"/>
        <end position="115"/>
    </location>
</feature>
<dbReference type="VEuPathDB" id="TriTrypDB:TcYC6_0044160"/>
<evidence type="ECO:0000256" key="1">
    <source>
        <dbReference type="SAM" id="MobiDB-lite"/>
    </source>
</evidence>
<proteinExistence type="predicted"/>
<evidence type="ECO:0000313" key="3">
    <source>
        <dbReference type="Proteomes" id="UP000246078"/>
    </source>
</evidence>